<dbReference type="Proteomes" id="UP000181985">
    <property type="component" value="Chromosome"/>
</dbReference>
<accession>A0A1J0VDG5</accession>
<dbReference type="EMBL" id="CP018139">
    <property type="protein sequence ID" value="APE30026.1"/>
    <property type="molecule type" value="Genomic_DNA"/>
</dbReference>
<keyword evidence="3" id="KW-1185">Reference proteome</keyword>
<reference evidence="3" key="1">
    <citation type="submission" date="2016-11" db="EMBL/GenBank/DDBJ databases">
        <title>Halolamina sediminis sp. nov., an extremely halophilic archaeon isolated from solar salt.</title>
        <authorList>
            <person name="Koh H.-W."/>
            <person name="Rani S."/>
            <person name="Park S.-J."/>
        </authorList>
    </citation>
    <scope>NUCLEOTIDE SEQUENCE [LARGE SCALE GENOMIC DNA]</scope>
    <source>
        <strain evidence="3">Hb3</strain>
    </source>
</reference>
<gene>
    <name evidence="2" type="ORF">BOX17_03080</name>
</gene>
<sequence length="97" mass="10556">MTMDDVFTFIGNAFGDFIRFIVDGLTGFFGGLDEAAGSFMQGLSNSLGIPITLISLLVLALGLWLLWKGVAALLRSAFIAMLIWWLLGVTVLSWLIN</sequence>
<protein>
    <submittedName>
        <fullName evidence="2">Uncharacterized protein</fullName>
    </submittedName>
</protein>
<evidence type="ECO:0000313" key="3">
    <source>
        <dbReference type="Proteomes" id="UP000181985"/>
    </source>
</evidence>
<evidence type="ECO:0000313" key="2">
    <source>
        <dbReference type="EMBL" id="APE30026.1"/>
    </source>
</evidence>
<evidence type="ECO:0000256" key="1">
    <source>
        <dbReference type="SAM" id="Phobius"/>
    </source>
</evidence>
<name>A0A1J0VDG5_9GAMM</name>
<dbReference type="AlphaFoldDB" id="A0A1J0VDG5"/>
<dbReference type="KEGG" id="hsi:BOX17_03080"/>
<keyword evidence="1" id="KW-0812">Transmembrane</keyword>
<feature type="transmembrane region" description="Helical" evidence="1">
    <location>
        <begin position="47"/>
        <end position="66"/>
    </location>
</feature>
<keyword evidence="1" id="KW-0472">Membrane</keyword>
<feature type="transmembrane region" description="Helical" evidence="1">
    <location>
        <begin position="78"/>
        <end position="96"/>
    </location>
</feature>
<proteinExistence type="predicted"/>
<organism evidence="2 3">
    <name type="scientific">Halomonas aestuarii</name>
    <dbReference type="NCBI Taxonomy" id="1897729"/>
    <lineage>
        <taxon>Bacteria</taxon>
        <taxon>Pseudomonadati</taxon>
        <taxon>Pseudomonadota</taxon>
        <taxon>Gammaproteobacteria</taxon>
        <taxon>Oceanospirillales</taxon>
        <taxon>Halomonadaceae</taxon>
        <taxon>Halomonas</taxon>
    </lineage>
</organism>
<keyword evidence="1" id="KW-1133">Transmembrane helix</keyword>